<dbReference type="AlphaFoldDB" id="A0A817B3F5"/>
<accession>A0A817B3F5</accession>
<organism evidence="1">
    <name type="scientific">Brassica napus</name>
    <name type="common">Rape</name>
    <dbReference type="NCBI Taxonomy" id="3708"/>
    <lineage>
        <taxon>Eukaryota</taxon>
        <taxon>Viridiplantae</taxon>
        <taxon>Streptophyta</taxon>
        <taxon>Embryophyta</taxon>
        <taxon>Tracheophyta</taxon>
        <taxon>Spermatophyta</taxon>
        <taxon>Magnoliopsida</taxon>
        <taxon>eudicotyledons</taxon>
        <taxon>Gunneridae</taxon>
        <taxon>Pentapetalae</taxon>
        <taxon>rosids</taxon>
        <taxon>malvids</taxon>
        <taxon>Brassicales</taxon>
        <taxon>Brassicaceae</taxon>
        <taxon>Brassiceae</taxon>
        <taxon>Brassica</taxon>
    </lineage>
</organism>
<reference evidence="1" key="1">
    <citation type="submission" date="2021-01" db="EMBL/GenBank/DDBJ databases">
        <authorList>
            <consortium name="Genoscope - CEA"/>
            <person name="William W."/>
        </authorList>
    </citation>
    <scope>NUCLEOTIDE SEQUENCE</scope>
</reference>
<evidence type="ECO:0000313" key="1">
    <source>
        <dbReference type="EMBL" id="CAF2295660.1"/>
    </source>
</evidence>
<gene>
    <name evidence="1" type="ORF">DARMORV10_A04P29660.1</name>
</gene>
<dbReference type="EMBL" id="HG994358">
    <property type="protein sequence ID" value="CAF2295660.1"/>
    <property type="molecule type" value="Genomic_DNA"/>
</dbReference>
<proteinExistence type="predicted"/>
<feature type="non-terminal residue" evidence="1">
    <location>
        <position position="1"/>
    </location>
</feature>
<name>A0A817B3F5_BRANA</name>
<dbReference type="Proteomes" id="UP001295469">
    <property type="component" value="Chromosome A04"/>
</dbReference>
<sequence length="161" mass="17914">VDVLPLLTLDCYPIHPTNKIPIGNEPGGTRTMRFCGFLRCEAHSSESSREKKNPVQGRLLDEFDSLQRRAVNLDTVYAKVSKMMPESGFAPEDADSLGKQQKEIESKEDLIARLGAGANPGCASTALLKRFELKFAFRVLITETREGANMTYLISNFSECR</sequence>
<protein>
    <submittedName>
        <fullName evidence="1">(rape) hypothetical protein</fullName>
    </submittedName>
</protein>